<evidence type="ECO:0000313" key="1">
    <source>
        <dbReference type="EMBL" id="CAA2994663.1"/>
    </source>
</evidence>
<dbReference type="OrthoDB" id="1904025at2759"/>
<dbReference type="PANTHER" id="PTHR37392:SF1">
    <property type="entry name" value="OS09G0556800 PROTEIN"/>
    <property type="match status" value="1"/>
</dbReference>
<dbReference type="EMBL" id="CACTIH010005478">
    <property type="protein sequence ID" value="CAA2994663.1"/>
    <property type="molecule type" value="Genomic_DNA"/>
</dbReference>
<accession>A0A8S0SQV8</accession>
<protein>
    <submittedName>
        <fullName evidence="1">Uncharacterized protein</fullName>
    </submittedName>
</protein>
<dbReference type="PANTHER" id="PTHR37392">
    <property type="entry name" value="OS09G0556800 PROTEIN"/>
    <property type="match status" value="1"/>
</dbReference>
<evidence type="ECO:0000313" key="2">
    <source>
        <dbReference type="Proteomes" id="UP000594638"/>
    </source>
</evidence>
<organism evidence="1 2">
    <name type="scientific">Olea europaea subsp. europaea</name>
    <dbReference type="NCBI Taxonomy" id="158383"/>
    <lineage>
        <taxon>Eukaryota</taxon>
        <taxon>Viridiplantae</taxon>
        <taxon>Streptophyta</taxon>
        <taxon>Embryophyta</taxon>
        <taxon>Tracheophyta</taxon>
        <taxon>Spermatophyta</taxon>
        <taxon>Magnoliopsida</taxon>
        <taxon>eudicotyledons</taxon>
        <taxon>Gunneridae</taxon>
        <taxon>Pentapetalae</taxon>
        <taxon>asterids</taxon>
        <taxon>lamiids</taxon>
        <taxon>Lamiales</taxon>
        <taxon>Oleaceae</taxon>
        <taxon>Oleeae</taxon>
        <taxon>Olea</taxon>
    </lineage>
</organism>
<keyword evidence="2" id="KW-1185">Reference proteome</keyword>
<comment type="caution">
    <text evidence="1">The sequence shown here is derived from an EMBL/GenBank/DDBJ whole genome shotgun (WGS) entry which is preliminary data.</text>
</comment>
<gene>
    <name evidence="1" type="ORF">OLEA9_A068062</name>
</gene>
<dbReference type="Gramene" id="OE9A068062T1">
    <property type="protein sequence ID" value="OE9A068062C1"/>
    <property type="gene ID" value="OE9A068062"/>
</dbReference>
<dbReference type="AlphaFoldDB" id="A0A8S0SQV8"/>
<name>A0A8S0SQV8_OLEEU</name>
<dbReference type="Proteomes" id="UP000594638">
    <property type="component" value="Unassembled WGS sequence"/>
</dbReference>
<proteinExistence type="predicted"/>
<reference evidence="1 2" key="1">
    <citation type="submission" date="2019-12" db="EMBL/GenBank/DDBJ databases">
        <authorList>
            <person name="Alioto T."/>
            <person name="Alioto T."/>
            <person name="Gomez Garrido J."/>
        </authorList>
    </citation>
    <scope>NUCLEOTIDE SEQUENCE [LARGE SCALE GENOMIC DNA]</scope>
</reference>
<sequence>MFLTTRVSRSLSCRSLVVIHFCQLHDAKSTVGSSVEILVVGVPKFWATGVSAFRTHLETLIASPVDHEATIILRDKLIFLHDMLYAKCISVDEYDASKRPLLLRLAI</sequence>